<gene>
    <name evidence="2" type="ORF">RRG08_022664</name>
</gene>
<dbReference type="Proteomes" id="UP001283361">
    <property type="component" value="Unassembled WGS sequence"/>
</dbReference>
<sequence>MVVFTLLCRTTGHSVAVSMVVFTLLGRTSGHSVAVSMVVFTLLCRTTGHSVAVSMVVFTLLCRTTGHSVGVSMVVFTLLCRTTGHSVAVSMVVFTLLCRTTGHSVVVSMVVLQRDGSSHGAHGAREMSGQGGGALTEQRQTASVQHGTSLRPSQSFKDKRSSSAPVKTQPAGQLSAPPQLSHRHSLPTASLFGSPPNTSFLQWQATAMGRFSVLDKAISEETEGDAGSGTAMEPSGGHSSKAKTSPPQVMYASCEFDIKAFLGHFNQLHPKLESKVSF</sequence>
<feature type="compositionally biased region" description="Polar residues" evidence="1">
    <location>
        <begin position="137"/>
        <end position="155"/>
    </location>
</feature>
<feature type="region of interest" description="Disordered" evidence="1">
    <location>
        <begin position="117"/>
        <end position="193"/>
    </location>
</feature>
<reference evidence="2" key="1">
    <citation type="journal article" date="2023" name="G3 (Bethesda)">
        <title>A reference genome for the long-term kleptoplast-retaining sea slug Elysia crispata morphotype clarki.</title>
        <authorList>
            <person name="Eastman K.E."/>
            <person name="Pendleton A.L."/>
            <person name="Shaikh M.A."/>
            <person name="Suttiyut T."/>
            <person name="Ogas R."/>
            <person name="Tomko P."/>
            <person name="Gavelis G."/>
            <person name="Widhalm J.R."/>
            <person name="Wisecaver J.H."/>
        </authorList>
    </citation>
    <scope>NUCLEOTIDE SEQUENCE</scope>
    <source>
        <strain evidence="2">ECLA1</strain>
    </source>
</reference>
<feature type="compositionally biased region" description="Polar residues" evidence="1">
    <location>
        <begin position="162"/>
        <end position="178"/>
    </location>
</feature>
<feature type="region of interest" description="Disordered" evidence="1">
    <location>
        <begin position="220"/>
        <end position="246"/>
    </location>
</feature>
<evidence type="ECO:0000256" key="1">
    <source>
        <dbReference type="SAM" id="MobiDB-lite"/>
    </source>
</evidence>
<keyword evidence="3" id="KW-1185">Reference proteome</keyword>
<comment type="caution">
    <text evidence="2">The sequence shown here is derived from an EMBL/GenBank/DDBJ whole genome shotgun (WGS) entry which is preliminary data.</text>
</comment>
<name>A0AAE1D932_9GAST</name>
<organism evidence="2 3">
    <name type="scientific">Elysia crispata</name>
    <name type="common">lettuce slug</name>
    <dbReference type="NCBI Taxonomy" id="231223"/>
    <lineage>
        <taxon>Eukaryota</taxon>
        <taxon>Metazoa</taxon>
        <taxon>Spiralia</taxon>
        <taxon>Lophotrochozoa</taxon>
        <taxon>Mollusca</taxon>
        <taxon>Gastropoda</taxon>
        <taxon>Heterobranchia</taxon>
        <taxon>Euthyneura</taxon>
        <taxon>Panpulmonata</taxon>
        <taxon>Sacoglossa</taxon>
        <taxon>Placobranchoidea</taxon>
        <taxon>Plakobranchidae</taxon>
        <taxon>Elysia</taxon>
    </lineage>
</organism>
<accession>A0AAE1D932</accession>
<evidence type="ECO:0000313" key="2">
    <source>
        <dbReference type="EMBL" id="KAK3761265.1"/>
    </source>
</evidence>
<dbReference type="AlphaFoldDB" id="A0AAE1D932"/>
<dbReference type="EMBL" id="JAWDGP010004927">
    <property type="protein sequence ID" value="KAK3761265.1"/>
    <property type="molecule type" value="Genomic_DNA"/>
</dbReference>
<protein>
    <submittedName>
        <fullName evidence="2">Uncharacterized protein</fullName>
    </submittedName>
</protein>
<evidence type="ECO:0000313" key="3">
    <source>
        <dbReference type="Proteomes" id="UP001283361"/>
    </source>
</evidence>
<proteinExistence type="predicted"/>